<evidence type="ECO:0000259" key="7">
    <source>
        <dbReference type="PROSITE" id="PS51443"/>
    </source>
</evidence>
<feature type="non-terminal residue" evidence="8">
    <location>
        <position position="1"/>
    </location>
</feature>
<dbReference type="Pfam" id="PF05023">
    <property type="entry name" value="Phytochelatin"/>
    <property type="match status" value="1"/>
</dbReference>
<name>A0A199URI1_ANACO</name>
<dbReference type="InterPro" id="IPR040409">
    <property type="entry name" value="PCS-like"/>
</dbReference>
<evidence type="ECO:0000256" key="4">
    <source>
        <dbReference type="ARBA" id="ARBA00022723"/>
    </source>
</evidence>
<dbReference type="Gene3D" id="3.90.70.30">
    <property type="entry name" value="Phytochelatin synthase, N-terminal domain"/>
    <property type="match status" value="1"/>
</dbReference>
<accession>A0A199URI1</accession>
<keyword evidence="6" id="KW-0812">Transmembrane</keyword>
<dbReference type="AlphaFoldDB" id="A0A199URI1"/>
<comment type="caution">
    <text evidence="8">The sequence shown here is derived from an EMBL/GenBank/DDBJ whole genome shotgun (WGS) entry which is preliminary data.</text>
</comment>
<dbReference type="GO" id="GO:0016756">
    <property type="term" value="F:glutathione gamma-glutamylcysteinyltransferase activity"/>
    <property type="evidence" value="ECO:0007669"/>
    <property type="project" value="UniProtKB-EC"/>
</dbReference>
<dbReference type="GO" id="GO:0098849">
    <property type="term" value="P:cellular detoxification of cadmium ion"/>
    <property type="evidence" value="ECO:0007669"/>
    <property type="project" value="TreeGrafter"/>
</dbReference>
<dbReference type="PANTHER" id="PTHR33447">
    <property type="entry name" value="GLUTATHIONE GAMMA-GLUTAMYLCYSTEINYLTRANSFERASE"/>
    <property type="match status" value="1"/>
</dbReference>
<dbReference type="EC" id="2.3.2.15" evidence="1"/>
<dbReference type="InterPro" id="IPR038156">
    <property type="entry name" value="PCS_N_sf"/>
</dbReference>
<dbReference type="Proteomes" id="UP000092600">
    <property type="component" value="Unassembled WGS sequence"/>
</dbReference>
<keyword evidence="6" id="KW-0472">Membrane</keyword>
<evidence type="ECO:0000313" key="9">
    <source>
        <dbReference type="Proteomes" id="UP000092600"/>
    </source>
</evidence>
<keyword evidence="5" id="KW-0012">Acyltransferase</keyword>
<keyword evidence="6" id="KW-1133">Transmembrane helix</keyword>
<feature type="transmembrane region" description="Helical" evidence="6">
    <location>
        <begin position="232"/>
        <end position="253"/>
    </location>
</feature>
<dbReference type="EMBL" id="LSRQ01005555">
    <property type="protein sequence ID" value="OAY67408.1"/>
    <property type="molecule type" value="Genomic_DNA"/>
</dbReference>
<dbReference type="GO" id="GO:0010273">
    <property type="term" value="P:detoxification of copper ion"/>
    <property type="evidence" value="ECO:0007669"/>
    <property type="project" value="TreeGrafter"/>
</dbReference>
<protein>
    <recommendedName>
        <fullName evidence="1">glutathione gamma-glutamylcysteinyltransferase</fullName>
        <ecNumber evidence="1">2.3.2.15</ecNumber>
    </recommendedName>
</protein>
<keyword evidence="3 8" id="KW-0808">Transferase</keyword>
<feature type="domain" description="Peptidase C83" evidence="7">
    <location>
        <begin position="65"/>
        <end position="305"/>
    </location>
</feature>
<dbReference type="Pfam" id="PF09328">
    <property type="entry name" value="Phytochelatin_C"/>
    <property type="match status" value="1"/>
</dbReference>
<dbReference type="GO" id="GO:0046872">
    <property type="term" value="F:metal ion binding"/>
    <property type="evidence" value="ECO:0007669"/>
    <property type="project" value="UniProtKB-KW"/>
</dbReference>
<evidence type="ECO:0000256" key="2">
    <source>
        <dbReference type="ARBA" id="ARBA00022539"/>
    </source>
</evidence>
<evidence type="ECO:0000256" key="6">
    <source>
        <dbReference type="SAM" id="Phobius"/>
    </source>
</evidence>
<evidence type="ECO:0000256" key="5">
    <source>
        <dbReference type="ARBA" id="ARBA00023315"/>
    </source>
</evidence>
<organism evidence="8 9">
    <name type="scientific">Ananas comosus</name>
    <name type="common">Pineapple</name>
    <name type="synonym">Ananas ananas</name>
    <dbReference type="NCBI Taxonomy" id="4615"/>
    <lineage>
        <taxon>Eukaryota</taxon>
        <taxon>Viridiplantae</taxon>
        <taxon>Streptophyta</taxon>
        <taxon>Embryophyta</taxon>
        <taxon>Tracheophyta</taxon>
        <taxon>Spermatophyta</taxon>
        <taxon>Magnoliopsida</taxon>
        <taxon>Liliopsida</taxon>
        <taxon>Poales</taxon>
        <taxon>Bromeliaceae</taxon>
        <taxon>Bromelioideae</taxon>
        <taxon>Ananas</taxon>
    </lineage>
</organism>
<dbReference type="InterPro" id="IPR038765">
    <property type="entry name" value="Papain-like_cys_pep_sf"/>
</dbReference>
<sequence>VLKSATTRRYLLRTYPKSAPSTNTPKTNEKRLIISPRFLPRLCNVVSGGGGGRGRGGEAEVGSVMAVASLYRRILPSPPAIEFASSEGKVLFEFSFSSPCLFSEALQGGTMEGFFRLISYFQTQSEPAYCGLASLSVVLNALAIDPGRKWKGPWRWFDESMLDCCEPLEKVKAEGITFGKVACLAHCAGAKVEAFRTNQSTIDEFRKYVMQCASSEESHMIASYHRKHFKQIFCIFSSLLLYALELPLMFMLISRLQKAPLLYTLSCRHESWLSMAKYLVDEVPILLKSETLDSVPAVLSLFIKSLPSSAGDFIKWVAEVRRQEEGGSTLSNEEKARLALKEEVLRQVHDTELFKVIKELLLSSASPCCLNLSSSSDTDSLPEIAANICCQGAALLTGNFLMREGICCKGTCLKCLKNNGDGHATIVSGTVVSGGNKQGVDVLVPVSPAKPVCCSGLCSCTMMHPASNDVLTVLLLALPPRTWSDIKDQRLSDEIQGLVSTDKLPDLLHDEVLHLRQQLHFLKRCKDKEVDNDPVVPSSS</sequence>
<proteinExistence type="predicted"/>
<dbReference type="InterPro" id="IPR015407">
    <property type="entry name" value="Phytochelatin_synthase_C"/>
</dbReference>
<evidence type="ECO:0000313" key="8">
    <source>
        <dbReference type="EMBL" id="OAY67408.1"/>
    </source>
</evidence>
<evidence type="ECO:0000256" key="3">
    <source>
        <dbReference type="ARBA" id="ARBA00022679"/>
    </source>
</evidence>
<dbReference type="GO" id="GO:0046938">
    <property type="term" value="P:phytochelatin biosynthetic process"/>
    <property type="evidence" value="ECO:0007669"/>
    <property type="project" value="InterPro"/>
</dbReference>
<evidence type="ECO:0000256" key="1">
    <source>
        <dbReference type="ARBA" id="ARBA00012468"/>
    </source>
</evidence>
<dbReference type="STRING" id="4615.A0A199URI1"/>
<gene>
    <name evidence="8" type="ORF">ACMD2_00382</name>
</gene>
<dbReference type="PANTHER" id="PTHR33447:SF2">
    <property type="entry name" value="GLUTATHIONE GAMMA-GLUTAMYLCYSTEINYLTRANSFERASE"/>
    <property type="match status" value="1"/>
</dbReference>
<keyword evidence="2" id="KW-0104">Cadmium</keyword>
<reference evidence="8 9" key="1">
    <citation type="journal article" date="2016" name="DNA Res.">
        <title>The draft genome of MD-2 pineapple using hybrid error correction of long reads.</title>
        <authorList>
            <person name="Redwan R.M."/>
            <person name="Saidin A."/>
            <person name="Kumar S.V."/>
        </authorList>
    </citation>
    <scope>NUCLEOTIDE SEQUENCE [LARGE SCALE GENOMIC DNA]</scope>
    <source>
        <strain evidence="9">cv. MD2</strain>
        <tissue evidence="8">Leaf</tissue>
    </source>
</reference>
<keyword evidence="4" id="KW-0479">Metal-binding</keyword>
<dbReference type="SUPFAM" id="SSF54001">
    <property type="entry name" value="Cysteine proteinases"/>
    <property type="match status" value="1"/>
</dbReference>
<dbReference type="InterPro" id="IPR007719">
    <property type="entry name" value="PCS_N"/>
</dbReference>
<dbReference type="PROSITE" id="PS51443">
    <property type="entry name" value="PCS"/>
    <property type="match status" value="1"/>
</dbReference>